<evidence type="ECO:0000313" key="3">
    <source>
        <dbReference type="Proteomes" id="UP000826234"/>
    </source>
</evidence>
<dbReference type="Proteomes" id="UP000826234">
    <property type="component" value="Unassembled WGS sequence"/>
</dbReference>
<dbReference type="EMBL" id="JAIPUX010000439">
    <property type="protein sequence ID" value="KAH0628720.1"/>
    <property type="molecule type" value="Genomic_DNA"/>
</dbReference>
<reference evidence="2 3" key="1">
    <citation type="journal article" date="2022" name="Gigascience">
        <title>A chromosome-level genome assembly and annotation of the desert horned lizard, Phrynosoma platyrhinos, provides insight into chromosomal rearrangements among reptiles.</title>
        <authorList>
            <person name="Koochekian N."/>
            <person name="Ascanio A."/>
            <person name="Farleigh K."/>
            <person name="Card D.C."/>
            <person name="Schield D.R."/>
            <person name="Castoe T.A."/>
            <person name="Jezkova T."/>
        </authorList>
    </citation>
    <scope>NUCLEOTIDE SEQUENCE [LARGE SCALE GENOMIC DNA]</scope>
    <source>
        <strain evidence="2">NK-2021</strain>
    </source>
</reference>
<evidence type="ECO:0000313" key="2">
    <source>
        <dbReference type="EMBL" id="KAH0628720.1"/>
    </source>
</evidence>
<gene>
    <name evidence="2" type="ORF">JD844_010168</name>
</gene>
<keyword evidence="1" id="KW-0175">Coiled coil</keyword>
<name>A0ABQ7TG52_PHRPL</name>
<evidence type="ECO:0000256" key="1">
    <source>
        <dbReference type="SAM" id="Coils"/>
    </source>
</evidence>
<keyword evidence="3" id="KW-1185">Reference proteome</keyword>
<sequence length="118" mass="13968">MDVAHGQGNKLKQRSSGSFEEENAWLQEWIHEELAHGEVWQKQYEILLEQQAQLSSLLQSKRPQLTLTLYSLKPLEKKTQALQEELEEAQEVLRECRNRSRQRQQHIHKQVSPIEQNI</sequence>
<organism evidence="2 3">
    <name type="scientific">Phrynosoma platyrhinos</name>
    <name type="common">Desert horned lizard</name>
    <dbReference type="NCBI Taxonomy" id="52577"/>
    <lineage>
        <taxon>Eukaryota</taxon>
        <taxon>Metazoa</taxon>
        <taxon>Chordata</taxon>
        <taxon>Craniata</taxon>
        <taxon>Vertebrata</taxon>
        <taxon>Euteleostomi</taxon>
        <taxon>Lepidosauria</taxon>
        <taxon>Squamata</taxon>
        <taxon>Bifurcata</taxon>
        <taxon>Unidentata</taxon>
        <taxon>Episquamata</taxon>
        <taxon>Toxicofera</taxon>
        <taxon>Iguania</taxon>
        <taxon>Phrynosomatidae</taxon>
        <taxon>Phrynosomatinae</taxon>
        <taxon>Phrynosoma</taxon>
    </lineage>
</organism>
<accession>A0ABQ7TG52</accession>
<proteinExistence type="predicted"/>
<protein>
    <submittedName>
        <fullName evidence="2">Uncharacterized protein</fullName>
    </submittedName>
</protein>
<feature type="coiled-coil region" evidence="1">
    <location>
        <begin position="72"/>
        <end position="102"/>
    </location>
</feature>
<comment type="caution">
    <text evidence="2">The sequence shown here is derived from an EMBL/GenBank/DDBJ whole genome shotgun (WGS) entry which is preliminary data.</text>
</comment>